<sequence>MPQIIFKGVKRDEVKKISKNLPKELGKISDTPVDYFTIERPDTEYFFGGEIFDMYPLIEVIQFDRGQEVESQMASKIQENVKEFGYSECEVYFTHIEKEDYYE</sequence>
<evidence type="ECO:0000313" key="2">
    <source>
        <dbReference type="Proteomes" id="UP001164187"/>
    </source>
</evidence>
<protein>
    <submittedName>
        <fullName evidence="1">DUF1904 family protein</fullName>
    </submittedName>
</protein>
<name>A0ABY7JQZ8_9FIRM</name>
<dbReference type="Pfam" id="PF08921">
    <property type="entry name" value="DUF1904"/>
    <property type="match status" value="1"/>
</dbReference>
<dbReference type="InterPro" id="IPR015017">
    <property type="entry name" value="DUF1904"/>
</dbReference>
<dbReference type="RefSeq" id="WP_269312219.1">
    <property type="nucleotide sequence ID" value="NZ_CP114052.1"/>
</dbReference>
<proteinExistence type="predicted"/>
<reference evidence="1" key="1">
    <citation type="submission" date="2022-12" db="EMBL/GenBank/DDBJ databases">
        <title>Peptostreptococcus.</title>
        <authorList>
            <person name="Lee S.H."/>
        </authorList>
    </citation>
    <scope>NUCLEOTIDE SEQUENCE</scope>
    <source>
        <strain evidence="1">CBA3647</strain>
    </source>
</reference>
<dbReference type="InterPro" id="IPR014347">
    <property type="entry name" value="Tautomerase/MIF_sf"/>
</dbReference>
<dbReference type="SUPFAM" id="SSF55331">
    <property type="entry name" value="Tautomerase/MIF"/>
    <property type="match status" value="1"/>
</dbReference>
<evidence type="ECO:0000313" key="1">
    <source>
        <dbReference type="EMBL" id="WAW15545.1"/>
    </source>
</evidence>
<dbReference type="Gene3D" id="3.30.429.10">
    <property type="entry name" value="Macrophage Migration Inhibitory Factor"/>
    <property type="match status" value="1"/>
</dbReference>
<keyword evidence="2" id="KW-1185">Reference proteome</keyword>
<organism evidence="1 2">
    <name type="scientific">Peptostreptococcus equinus</name>
    <dbReference type="NCBI Taxonomy" id="3003601"/>
    <lineage>
        <taxon>Bacteria</taxon>
        <taxon>Bacillati</taxon>
        <taxon>Bacillota</taxon>
        <taxon>Clostridia</taxon>
        <taxon>Peptostreptococcales</taxon>
        <taxon>Peptostreptococcaceae</taxon>
        <taxon>Peptostreptococcus</taxon>
    </lineage>
</organism>
<accession>A0ABY7JQZ8</accession>
<dbReference type="EMBL" id="CP114052">
    <property type="protein sequence ID" value="WAW15545.1"/>
    <property type="molecule type" value="Genomic_DNA"/>
</dbReference>
<dbReference type="Proteomes" id="UP001164187">
    <property type="component" value="Chromosome"/>
</dbReference>
<gene>
    <name evidence="1" type="ORF">O0R46_03630</name>
</gene>